<feature type="region of interest" description="Disordered" evidence="1">
    <location>
        <begin position="1"/>
        <end position="44"/>
    </location>
</feature>
<dbReference type="EMBL" id="BQKI01000073">
    <property type="protein sequence ID" value="GJN18451.1"/>
    <property type="molecule type" value="Genomic_DNA"/>
</dbReference>
<dbReference type="Proteomes" id="UP001054889">
    <property type="component" value="Unassembled WGS sequence"/>
</dbReference>
<feature type="compositionally biased region" description="Low complexity" evidence="1">
    <location>
        <begin position="123"/>
        <end position="141"/>
    </location>
</feature>
<comment type="caution">
    <text evidence="2">The sequence shown here is derived from an EMBL/GenBank/DDBJ whole genome shotgun (WGS) entry which is preliminary data.</text>
</comment>
<name>A0AAV5E8C6_ELECO</name>
<proteinExistence type="predicted"/>
<evidence type="ECO:0000313" key="2">
    <source>
        <dbReference type="EMBL" id="GJN18451.1"/>
    </source>
</evidence>
<reference evidence="2" key="1">
    <citation type="journal article" date="2018" name="DNA Res.">
        <title>Multiple hybrid de novo genome assembly of finger millet, an orphan allotetraploid crop.</title>
        <authorList>
            <person name="Hatakeyama M."/>
            <person name="Aluri S."/>
            <person name="Balachadran M.T."/>
            <person name="Sivarajan S.R."/>
            <person name="Patrignani A."/>
            <person name="Gruter S."/>
            <person name="Poveda L."/>
            <person name="Shimizu-Inatsugi R."/>
            <person name="Baeten J."/>
            <person name="Francoijs K.J."/>
            <person name="Nataraja K.N."/>
            <person name="Reddy Y.A.N."/>
            <person name="Phadnis S."/>
            <person name="Ravikumar R.L."/>
            <person name="Schlapbach R."/>
            <person name="Sreeman S.M."/>
            <person name="Shimizu K.K."/>
        </authorList>
    </citation>
    <scope>NUCLEOTIDE SEQUENCE</scope>
</reference>
<feature type="compositionally biased region" description="Low complexity" evidence="1">
    <location>
        <begin position="13"/>
        <end position="32"/>
    </location>
</feature>
<evidence type="ECO:0000313" key="3">
    <source>
        <dbReference type="Proteomes" id="UP001054889"/>
    </source>
</evidence>
<feature type="region of interest" description="Disordered" evidence="1">
    <location>
        <begin position="112"/>
        <end position="141"/>
    </location>
</feature>
<keyword evidence="3" id="KW-1185">Reference proteome</keyword>
<gene>
    <name evidence="2" type="primary">gb05615</name>
    <name evidence="2" type="ORF">PR202_gb05615</name>
</gene>
<reference evidence="2" key="2">
    <citation type="submission" date="2021-12" db="EMBL/GenBank/DDBJ databases">
        <title>Resequencing data analysis of finger millet.</title>
        <authorList>
            <person name="Hatakeyama M."/>
            <person name="Aluri S."/>
            <person name="Balachadran M.T."/>
            <person name="Sivarajan S.R."/>
            <person name="Poveda L."/>
            <person name="Shimizu-Inatsugi R."/>
            <person name="Schlapbach R."/>
            <person name="Sreeman S.M."/>
            <person name="Shimizu K.K."/>
        </authorList>
    </citation>
    <scope>NUCLEOTIDE SEQUENCE</scope>
</reference>
<organism evidence="2 3">
    <name type="scientific">Eleusine coracana subsp. coracana</name>
    <dbReference type="NCBI Taxonomy" id="191504"/>
    <lineage>
        <taxon>Eukaryota</taxon>
        <taxon>Viridiplantae</taxon>
        <taxon>Streptophyta</taxon>
        <taxon>Embryophyta</taxon>
        <taxon>Tracheophyta</taxon>
        <taxon>Spermatophyta</taxon>
        <taxon>Magnoliopsida</taxon>
        <taxon>Liliopsida</taxon>
        <taxon>Poales</taxon>
        <taxon>Poaceae</taxon>
        <taxon>PACMAD clade</taxon>
        <taxon>Chloridoideae</taxon>
        <taxon>Cynodonteae</taxon>
        <taxon>Eleusininae</taxon>
        <taxon>Eleusine</taxon>
    </lineage>
</organism>
<accession>A0AAV5E8C6</accession>
<dbReference type="AlphaFoldDB" id="A0AAV5E8C6"/>
<dbReference type="PANTHER" id="PTHR33207">
    <property type="entry name" value="F-BOX DOMAIN CONTAINING PROTEIN-RELATED"/>
    <property type="match status" value="1"/>
</dbReference>
<protein>
    <submittedName>
        <fullName evidence="2">Uncharacterized protein</fullName>
    </submittedName>
</protein>
<evidence type="ECO:0000256" key="1">
    <source>
        <dbReference type="SAM" id="MobiDB-lite"/>
    </source>
</evidence>
<sequence>MEANGATPPPLPTSATTSCSRSSSTSHRSPRSSAPPTPAAHGATRGLVPTFRLRFRAAHTTAPLLGLFFDHPGVPRATSRLFKEIDIQPEPCIGYDPADDVRALGLPTTPSFVHAVGPDRDQAAPAAPPSAAATSCSPSSTSCPVGPTAGSLLCNYNDDQDAHDKSRVRATVFSAGTGEWSFLPWVDAPPGRDYCKKWLLDTNMQADGSLYRVYWDKSHLLMLDTVTMEFSFCVLPWYVRCTGTLHVGETKNGKPCIVHSSDYRVTVLLPRTDSVDGVDKWIKDKVVSLDTQLGEKLKTADDQLKVVAVVDGCAYLATSTRYHHSWTSHWVFFLLLGDNESWESVSEDL</sequence>